<evidence type="ECO:0000256" key="1">
    <source>
        <dbReference type="ARBA" id="ARBA00004196"/>
    </source>
</evidence>
<dbReference type="PROSITE" id="PS51257">
    <property type="entry name" value="PROKAR_LIPOPROTEIN"/>
    <property type="match status" value="1"/>
</dbReference>
<evidence type="ECO:0000259" key="5">
    <source>
        <dbReference type="Pfam" id="PF00496"/>
    </source>
</evidence>
<keyword evidence="4" id="KW-0732">Signal</keyword>
<proteinExistence type="inferred from homology"/>
<dbReference type="EMBL" id="CP001958">
    <property type="protein sequence ID" value="ADG99456.1"/>
    <property type="molecule type" value="Genomic_DNA"/>
</dbReference>
<evidence type="ECO:0000256" key="3">
    <source>
        <dbReference type="ARBA" id="ARBA00022448"/>
    </source>
</evidence>
<dbReference type="GO" id="GO:0043190">
    <property type="term" value="C:ATP-binding cassette (ABC) transporter complex"/>
    <property type="evidence" value="ECO:0007669"/>
    <property type="project" value="InterPro"/>
</dbReference>
<dbReference type="eggNOG" id="COG0747">
    <property type="taxonomic scope" value="Bacteria"/>
</dbReference>
<evidence type="ECO:0000256" key="2">
    <source>
        <dbReference type="ARBA" id="ARBA00005695"/>
    </source>
</evidence>
<dbReference type="InterPro" id="IPR030678">
    <property type="entry name" value="Peptide/Ni-bd"/>
</dbReference>
<accession>D6ZEI0</accession>
<dbReference type="InterPro" id="IPR000914">
    <property type="entry name" value="SBP_5_dom"/>
</dbReference>
<dbReference type="KEGG" id="srt:Srot_3031"/>
<dbReference type="Gene3D" id="3.40.190.10">
    <property type="entry name" value="Periplasmic binding protein-like II"/>
    <property type="match status" value="1"/>
</dbReference>
<dbReference type="PANTHER" id="PTHR30290:SF10">
    <property type="entry name" value="PERIPLASMIC OLIGOPEPTIDE-BINDING PROTEIN-RELATED"/>
    <property type="match status" value="1"/>
</dbReference>
<name>D6ZEI0_SEGRD</name>
<keyword evidence="7" id="KW-1185">Reference proteome</keyword>
<dbReference type="GO" id="GO:0042597">
    <property type="term" value="C:periplasmic space"/>
    <property type="evidence" value="ECO:0007669"/>
    <property type="project" value="UniProtKB-ARBA"/>
</dbReference>
<reference evidence="6 7" key="1">
    <citation type="journal article" date="2010" name="Stand. Genomic Sci.">
        <title>Complete genome sequence of Segniliparus rotundus type strain (CDC 1076).</title>
        <authorList>
            <person name="Sikorski J."/>
            <person name="Lapidus A."/>
            <person name="Copeland A."/>
            <person name="Misra M."/>
            <person name="Glavina Del Rio T."/>
            <person name="Nolan M."/>
            <person name="Lucas S."/>
            <person name="Chen F."/>
            <person name="Tice H."/>
            <person name="Cheng J.F."/>
            <person name="Jando M."/>
            <person name="Schneider S."/>
            <person name="Bruce D."/>
            <person name="Goodwin L."/>
            <person name="Pitluck S."/>
            <person name="Liolios K."/>
            <person name="Mikhailova N."/>
            <person name="Pati A."/>
            <person name="Ivanova N."/>
            <person name="Mavromatis K."/>
            <person name="Chen A."/>
            <person name="Palaniappan K."/>
            <person name="Chertkov O."/>
            <person name="Land M."/>
            <person name="Hauser L."/>
            <person name="Chang Y.J."/>
            <person name="Jeffries C.D."/>
            <person name="Brettin T."/>
            <person name="Detter J.C."/>
            <person name="Han C."/>
            <person name="Rohde M."/>
            <person name="Goker M."/>
            <person name="Bristow J."/>
            <person name="Eisen J.A."/>
            <person name="Markowitz V."/>
            <person name="Hugenholtz P."/>
            <person name="Kyrpides N.C."/>
            <person name="Klenk H.P."/>
        </authorList>
    </citation>
    <scope>NUCLEOTIDE SEQUENCE [LARGE SCALE GENOMIC DNA]</scope>
    <source>
        <strain evidence="7">ATCC BAA-972 / CDC 1076 / CIP 108378 / DSM 44985 / JCM 13578</strain>
    </source>
</reference>
<dbReference type="GO" id="GO:0015833">
    <property type="term" value="P:peptide transport"/>
    <property type="evidence" value="ECO:0007669"/>
    <property type="project" value="TreeGrafter"/>
</dbReference>
<dbReference type="AlphaFoldDB" id="D6ZEI0"/>
<dbReference type="PANTHER" id="PTHR30290">
    <property type="entry name" value="PERIPLASMIC BINDING COMPONENT OF ABC TRANSPORTER"/>
    <property type="match status" value="1"/>
</dbReference>
<evidence type="ECO:0000256" key="4">
    <source>
        <dbReference type="ARBA" id="ARBA00022729"/>
    </source>
</evidence>
<dbReference type="InterPro" id="IPR039424">
    <property type="entry name" value="SBP_5"/>
</dbReference>
<evidence type="ECO:0000313" key="6">
    <source>
        <dbReference type="EMBL" id="ADG99456.1"/>
    </source>
</evidence>
<evidence type="ECO:0000313" key="7">
    <source>
        <dbReference type="Proteomes" id="UP000002247"/>
    </source>
</evidence>
<keyword evidence="3" id="KW-0813">Transport</keyword>
<protein>
    <submittedName>
        <fullName evidence="6">Extracellular solute-binding protein family 5</fullName>
    </submittedName>
</protein>
<feature type="domain" description="Solute-binding protein family 5" evidence="5">
    <location>
        <begin position="77"/>
        <end position="446"/>
    </location>
</feature>
<organism evidence="6 7">
    <name type="scientific">Segniliparus rotundus (strain ATCC BAA-972 / CDC 1076 / CIP 108378 / DSM 44985 / JCM 13578)</name>
    <dbReference type="NCBI Taxonomy" id="640132"/>
    <lineage>
        <taxon>Bacteria</taxon>
        <taxon>Bacillati</taxon>
        <taxon>Actinomycetota</taxon>
        <taxon>Actinomycetes</taxon>
        <taxon>Mycobacteriales</taxon>
        <taxon>Segniliparaceae</taxon>
        <taxon>Segniliparus</taxon>
    </lineage>
</organism>
<dbReference type="RefSeq" id="WP_013139903.1">
    <property type="nucleotide sequence ID" value="NC_014168.1"/>
</dbReference>
<dbReference type="GO" id="GO:1904680">
    <property type="term" value="F:peptide transmembrane transporter activity"/>
    <property type="evidence" value="ECO:0007669"/>
    <property type="project" value="TreeGrafter"/>
</dbReference>
<sequence>MRTLARLPILLALPLLAAACGIGHGYRQIPKDSTFIIGTTDHVTTLDPAGSYENGSYTLYGQIYPFLLNFPYGDDKPAPDAAERCDFAEPTRFRCVLRPNQKFANGHALTAKSVKFSFDRITRINDPNGPQSLLHNLDRVETPDARTVDFLLKVPNDQTFAQVLASMPGPILDERVFPADRVLSDDEIVARAPFAGPYTIATYRKNDLVLLQARDGYRGIYGRPATSNVVFRYYANAGNLKLDLLERRIDAVYHTLSTTDYDELAHTSGVKLFQGSGGEMRYLVFNKGAQPGQTDEQKLAVRKAVAASVDRQALARDVYHGQFEPAWSVVPGGQFGSVPAFRETYGERPDTTKAEGFLRAAGMPTPVTLRLQYTPEHYGPSSSEEYALVKAQLEATGLFQVQLQSTEWTVYNQEYAKGSYPLFQLGWFPDFPDPDNYLTPFFVDENFINNGFADPVLVQLIQSELGEPDPARRAAVLARAQREAAQLVSVIPLLTGHQIFVTTDHVTGQRQAISGPSKLLVGSLRTSGGGAA</sequence>
<comment type="subcellular location">
    <subcellularLocation>
        <location evidence="1">Cell envelope</location>
    </subcellularLocation>
</comment>
<dbReference type="Proteomes" id="UP000002247">
    <property type="component" value="Chromosome"/>
</dbReference>
<dbReference type="PIRSF" id="PIRSF002741">
    <property type="entry name" value="MppA"/>
    <property type="match status" value="1"/>
</dbReference>
<comment type="similarity">
    <text evidence="2">Belongs to the bacterial solute-binding protein 5 family.</text>
</comment>
<dbReference type="SUPFAM" id="SSF53850">
    <property type="entry name" value="Periplasmic binding protein-like II"/>
    <property type="match status" value="1"/>
</dbReference>
<dbReference type="HOGENOM" id="CLU_017028_7_2_11"/>
<dbReference type="Gene3D" id="3.10.105.10">
    <property type="entry name" value="Dipeptide-binding Protein, Domain 3"/>
    <property type="match status" value="1"/>
</dbReference>
<dbReference type="Pfam" id="PF00496">
    <property type="entry name" value="SBP_bac_5"/>
    <property type="match status" value="1"/>
</dbReference>
<dbReference type="STRING" id="640132.Srot_3031"/>
<dbReference type="GO" id="GO:0030313">
    <property type="term" value="C:cell envelope"/>
    <property type="evidence" value="ECO:0007669"/>
    <property type="project" value="UniProtKB-SubCell"/>
</dbReference>
<gene>
    <name evidence="6" type="ordered locus">Srot_3031</name>
</gene>
<dbReference type="OrthoDB" id="9046151at2"/>